<reference evidence="1 2" key="1">
    <citation type="submission" date="2024-03" db="EMBL/GenBank/DDBJ databases">
        <title>Sulfurimonas sp. HSL3-1.</title>
        <authorList>
            <person name="Wang S."/>
        </authorList>
    </citation>
    <scope>NUCLEOTIDE SEQUENCE [LARGE SCALE GENOMIC DNA]</scope>
    <source>
        <strain evidence="1 2">HSL3-1</strain>
    </source>
</reference>
<dbReference type="PROSITE" id="PS51257">
    <property type="entry name" value="PROKAR_LIPOPROTEIN"/>
    <property type="match status" value="1"/>
</dbReference>
<evidence type="ECO:0000313" key="1">
    <source>
        <dbReference type="EMBL" id="XAU14841.1"/>
    </source>
</evidence>
<keyword evidence="2" id="KW-1185">Reference proteome</keyword>
<protein>
    <recommendedName>
        <fullName evidence="3">Lipoprotein</fullName>
    </recommendedName>
</protein>
<gene>
    <name evidence="1" type="ORF">WCY31_11430</name>
</gene>
<evidence type="ECO:0000313" key="2">
    <source>
        <dbReference type="Proteomes" id="UP001447842"/>
    </source>
</evidence>
<dbReference type="Proteomes" id="UP001447842">
    <property type="component" value="Chromosome"/>
</dbReference>
<dbReference type="RefSeq" id="WP_345972474.1">
    <property type="nucleotide sequence ID" value="NZ_CP147920.1"/>
</dbReference>
<name>A0ABZ3HAY0_9BACT</name>
<proteinExistence type="predicted"/>
<evidence type="ECO:0008006" key="3">
    <source>
        <dbReference type="Google" id="ProtNLM"/>
    </source>
</evidence>
<accession>A0ABZ3HAY0</accession>
<organism evidence="1 2">
    <name type="scientific">Sulfurimonas diazotrophicus</name>
    <dbReference type="NCBI Taxonomy" id="3131939"/>
    <lineage>
        <taxon>Bacteria</taxon>
        <taxon>Pseudomonadati</taxon>
        <taxon>Campylobacterota</taxon>
        <taxon>Epsilonproteobacteria</taxon>
        <taxon>Campylobacterales</taxon>
        <taxon>Sulfurimonadaceae</taxon>
        <taxon>Sulfurimonas</taxon>
    </lineage>
</organism>
<dbReference type="EMBL" id="CP147920">
    <property type="protein sequence ID" value="XAU14841.1"/>
    <property type="molecule type" value="Genomic_DNA"/>
</dbReference>
<sequence>MKISIIAVIVLPVLLGALSCEKLESDFTALDKQYRAAKRIQSPTSRYDYYYRYIAKGAELMAWCRNDPRNYSYTEIVRKLCAADRERSGLRQSVIEEQWRVNNVQPVVNIIYKECVYQY</sequence>